<organism evidence="1 2">
    <name type="scientific">Nakamurella flava</name>
    <dbReference type="NCBI Taxonomy" id="2576308"/>
    <lineage>
        <taxon>Bacteria</taxon>
        <taxon>Bacillati</taxon>
        <taxon>Actinomycetota</taxon>
        <taxon>Actinomycetes</taxon>
        <taxon>Nakamurellales</taxon>
        <taxon>Nakamurellaceae</taxon>
        <taxon>Nakamurella</taxon>
    </lineage>
</organism>
<dbReference type="OrthoDB" id="3397424at2"/>
<name>A0A4U6Q8Z5_9ACTN</name>
<dbReference type="RefSeq" id="WP_137451612.1">
    <property type="nucleotide sequence ID" value="NZ_SZZH01000007.1"/>
</dbReference>
<accession>A0A4U6Q8Z5</accession>
<dbReference type="AlphaFoldDB" id="A0A4U6Q8Z5"/>
<dbReference type="Pfam" id="PF13563">
    <property type="entry name" value="2_5_RNA_ligase2"/>
    <property type="match status" value="1"/>
</dbReference>
<comment type="caution">
    <text evidence="1">The sequence shown here is derived from an EMBL/GenBank/DDBJ whole genome shotgun (WGS) entry which is preliminary data.</text>
</comment>
<dbReference type="GO" id="GO:0016874">
    <property type="term" value="F:ligase activity"/>
    <property type="evidence" value="ECO:0007669"/>
    <property type="project" value="UniProtKB-KW"/>
</dbReference>
<protein>
    <submittedName>
        <fullName evidence="1">2'-5' RNA ligase family protein</fullName>
    </submittedName>
</protein>
<keyword evidence="1" id="KW-0436">Ligase</keyword>
<dbReference type="EMBL" id="SZZH01000007">
    <property type="protein sequence ID" value="TKV56343.1"/>
    <property type="molecule type" value="Genomic_DNA"/>
</dbReference>
<evidence type="ECO:0000313" key="2">
    <source>
        <dbReference type="Proteomes" id="UP000306985"/>
    </source>
</evidence>
<keyword evidence="2" id="KW-1185">Reference proteome</keyword>
<gene>
    <name evidence="1" type="ORF">FDO65_20495</name>
</gene>
<evidence type="ECO:0000313" key="1">
    <source>
        <dbReference type="EMBL" id="TKV56343.1"/>
    </source>
</evidence>
<dbReference type="Proteomes" id="UP000306985">
    <property type="component" value="Unassembled WGS sequence"/>
</dbReference>
<reference evidence="1 2" key="1">
    <citation type="submission" date="2019-05" db="EMBL/GenBank/DDBJ databases">
        <title>Nakamurella sp. N5BH11, whole genome shotgun sequence.</title>
        <authorList>
            <person name="Tuo L."/>
        </authorList>
    </citation>
    <scope>NUCLEOTIDE SEQUENCE [LARGE SCALE GENOMIC DNA]</scope>
    <source>
        <strain evidence="1 2">N5BH11</strain>
    </source>
</reference>
<dbReference type="InterPro" id="IPR009097">
    <property type="entry name" value="Cyclic_Pdiesterase"/>
</dbReference>
<dbReference type="SUPFAM" id="SSF55144">
    <property type="entry name" value="LigT-like"/>
    <property type="match status" value="1"/>
</dbReference>
<proteinExistence type="predicted"/>
<sequence length="176" mass="18498">MHSLELLLDDATDAAVRAHWRRLLDADLPSQARHTGASNRPHVTLALADDLPVDVVAAVRRAVGASLPLDLRLGGLLVFAGRRPVVSRLVVASTALLDLQAAVVAALGDEAVDPHGQFAAGAWTPHVTLARRLGPDDLGAVLEVAGEEPVDLVGRAVELRQWDMTAKVTGTLVAAQ</sequence>
<dbReference type="Gene3D" id="3.90.1140.10">
    <property type="entry name" value="Cyclic phosphodiesterase"/>
    <property type="match status" value="1"/>
</dbReference>